<evidence type="ECO:0000259" key="3">
    <source>
        <dbReference type="SMART" id="SM00343"/>
    </source>
</evidence>
<feature type="signal peptide" evidence="2">
    <location>
        <begin position="1"/>
        <end position="15"/>
    </location>
</feature>
<dbReference type="GO" id="GO:0003676">
    <property type="term" value="F:nucleic acid binding"/>
    <property type="evidence" value="ECO:0007669"/>
    <property type="project" value="InterPro"/>
</dbReference>
<dbReference type="Proteomes" id="UP000887540">
    <property type="component" value="Unplaced"/>
</dbReference>
<dbReference type="InterPro" id="IPR036249">
    <property type="entry name" value="Thioredoxin-like_sf"/>
</dbReference>
<dbReference type="WBParaSite" id="ACRNAN_scaffold9464.g19380.t1">
    <property type="protein sequence ID" value="ACRNAN_scaffold9464.g19380.t1"/>
    <property type="gene ID" value="ACRNAN_scaffold9464.g19380"/>
</dbReference>
<dbReference type="Gene3D" id="3.40.30.10">
    <property type="entry name" value="Glutaredoxin"/>
    <property type="match status" value="1"/>
</dbReference>
<accession>A0A914EQM9</accession>
<evidence type="ECO:0000256" key="1">
    <source>
        <dbReference type="SAM" id="Coils"/>
    </source>
</evidence>
<feature type="coiled-coil region" evidence="1">
    <location>
        <begin position="540"/>
        <end position="588"/>
    </location>
</feature>
<dbReference type="Pfam" id="PF03732">
    <property type="entry name" value="Retrotrans_gag"/>
    <property type="match status" value="1"/>
</dbReference>
<keyword evidence="4" id="KW-1185">Reference proteome</keyword>
<keyword evidence="2" id="KW-0732">Signal</keyword>
<feature type="coiled-coil region" evidence="1">
    <location>
        <begin position="130"/>
        <end position="248"/>
    </location>
</feature>
<name>A0A914EQM9_9BILA</name>
<reference evidence="5" key="1">
    <citation type="submission" date="2022-11" db="UniProtKB">
        <authorList>
            <consortium name="WormBaseParasite"/>
        </authorList>
    </citation>
    <scope>IDENTIFICATION</scope>
</reference>
<dbReference type="AlphaFoldDB" id="A0A914EQM9"/>
<organism evidence="4 5">
    <name type="scientific">Acrobeloides nanus</name>
    <dbReference type="NCBI Taxonomy" id="290746"/>
    <lineage>
        <taxon>Eukaryota</taxon>
        <taxon>Metazoa</taxon>
        <taxon>Ecdysozoa</taxon>
        <taxon>Nematoda</taxon>
        <taxon>Chromadorea</taxon>
        <taxon>Rhabditida</taxon>
        <taxon>Tylenchina</taxon>
        <taxon>Cephalobomorpha</taxon>
        <taxon>Cephaloboidea</taxon>
        <taxon>Cephalobidae</taxon>
        <taxon>Acrobeloides</taxon>
    </lineage>
</organism>
<dbReference type="SMART" id="SM00343">
    <property type="entry name" value="ZnF_C2HC"/>
    <property type="match status" value="1"/>
</dbReference>
<dbReference type="SUPFAM" id="SSF52833">
    <property type="entry name" value="Thioredoxin-like"/>
    <property type="match status" value="1"/>
</dbReference>
<dbReference type="InterPro" id="IPR005162">
    <property type="entry name" value="Retrotrans_gag_dom"/>
</dbReference>
<evidence type="ECO:0000313" key="5">
    <source>
        <dbReference type="WBParaSite" id="ACRNAN_scaffold9464.g19380.t1"/>
    </source>
</evidence>
<evidence type="ECO:0000313" key="4">
    <source>
        <dbReference type="Proteomes" id="UP000887540"/>
    </source>
</evidence>
<evidence type="ECO:0000256" key="2">
    <source>
        <dbReference type="SAM" id="SignalP"/>
    </source>
</evidence>
<sequence length="601" mass="69666">MNILLLLSFTTISLAKIVVEISPIEVVDTGQNDEEILITEITVQNAPEIFRDGTKFYNLLFASRNDTGFDQLIEEFHSAAVDFQNEQVRFCYINTDLEANNLLLNLFELKKEDLPAIRLFEIYNKIVKDLKEIVNMVRNFEDSLENEKRKKETLANEVNRGLAKAAKKIDEARVEKENWDDLLKNVLAEKVNKIQREIEIAIEENLEAVRNRFENFERIPTTELRVELKENEVEDEILEEEINMVEQSACKPFDGLGLPWSLWLRRFNDLAESQTVPWDDGVKLRKLPMYLEGTPRERWEDIEAVDRNTFDKATEKMKQLFENPLMNELAMQKLTTLRQRENENVLMFSRRLEELVRSAMIGESKNEVQKKLKFEFLDRLRPDLQFEVKKDRPKTYEEALSRAQYIEGLLIASQVSRTAKMLSSVTLNTTEEEANAIMNGVWRGLSKTNESYGTQNGGENYNSFGNKQNYGYQKFGNCSKNDFGKNGNENNLTQGCFGSGGNYYCEAQRCSICNKLGHWAEECWNNEAYAFDEAPGMANERDMMSELKRLQMQLQESENLKLKAQIKCQEKEIECKEKETMIVALKAQNEKFGLAIGYPIE</sequence>
<feature type="domain" description="CCHC-type" evidence="3">
    <location>
        <begin position="509"/>
        <end position="525"/>
    </location>
</feature>
<feature type="chain" id="PRO_5038046580" evidence="2">
    <location>
        <begin position="16"/>
        <end position="601"/>
    </location>
</feature>
<proteinExistence type="predicted"/>
<dbReference type="Pfam" id="PF13848">
    <property type="entry name" value="Thioredoxin_6"/>
    <property type="match status" value="1"/>
</dbReference>
<keyword evidence="1" id="KW-0175">Coiled coil</keyword>
<dbReference type="GO" id="GO:0008270">
    <property type="term" value="F:zinc ion binding"/>
    <property type="evidence" value="ECO:0007669"/>
    <property type="project" value="InterPro"/>
</dbReference>
<dbReference type="InterPro" id="IPR001878">
    <property type="entry name" value="Znf_CCHC"/>
</dbReference>
<protein>
    <submittedName>
        <fullName evidence="5">CCHC-type domain-containing protein</fullName>
    </submittedName>
</protein>